<feature type="compositionally biased region" description="Low complexity" evidence="3">
    <location>
        <begin position="219"/>
        <end position="228"/>
    </location>
</feature>
<dbReference type="SUPFAM" id="SSF89733">
    <property type="entry name" value="L-sulfolactate dehydrogenase-like"/>
    <property type="match status" value="1"/>
</dbReference>
<dbReference type="Pfam" id="PF02615">
    <property type="entry name" value="Ldh_2"/>
    <property type="match status" value="1"/>
</dbReference>
<comment type="caution">
    <text evidence="4">The sequence shown here is derived from an EMBL/GenBank/DDBJ whole genome shotgun (WGS) entry which is preliminary data.</text>
</comment>
<proteinExistence type="inferred from homology"/>
<dbReference type="PANTHER" id="PTHR11091">
    <property type="entry name" value="OXIDOREDUCTASE-RELATED"/>
    <property type="match status" value="1"/>
</dbReference>
<evidence type="ECO:0000256" key="2">
    <source>
        <dbReference type="ARBA" id="ARBA00023002"/>
    </source>
</evidence>
<organism evidence="4 5">
    <name type="scientific">Phyllobacterium phragmitis</name>
    <dbReference type="NCBI Taxonomy" id="2670329"/>
    <lineage>
        <taxon>Bacteria</taxon>
        <taxon>Pseudomonadati</taxon>
        <taxon>Pseudomonadota</taxon>
        <taxon>Alphaproteobacteria</taxon>
        <taxon>Hyphomicrobiales</taxon>
        <taxon>Phyllobacteriaceae</taxon>
        <taxon>Phyllobacterium</taxon>
    </lineage>
</organism>
<dbReference type="InterPro" id="IPR003767">
    <property type="entry name" value="Malate/L-lactate_DH-like"/>
</dbReference>
<dbReference type="Gene3D" id="1.10.1530.10">
    <property type="match status" value="1"/>
</dbReference>
<dbReference type="Proteomes" id="UP001628091">
    <property type="component" value="Unassembled WGS sequence"/>
</dbReference>
<evidence type="ECO:0000256" key="1">
    <source>
        <dbReference type="ARBA" id="ARBA00006056"/>
    </source>
</evidence>
<feature type="region of interest" description="Disordered" evidence="3">
    <location>
        <begin position="207"/>
        <end position="232"/>
    </location>
</feature>
<dbReference type="PANTHER" id="PTHR11091:SF0">
    <property type="entry name" value="MALATE DEHYDROGENASE"/>
    <property type="match status" value="1"/>
</dbReference>
<protein>
    <submittedName>
        <fullName evidence="4">Ldh family oxidoreductase</fullName>
    </submittedName>
</protein>
<comment type="similarity">
    <text evidence="1">Belongs to the LDH2/MDH2 oxidoreductase family.</text>
</comment>
<sequence length="352" mass="36597">MTMDRLAVAELTDFARALFTTAGLAQDKAEAVATYLVEADAMGHTTHGLALAPWYLQSIAEGIMTRDGEPEVLSDKGAAICWRGRRLPGAWLTSQGVKLACARAREYGTATLVIGDSHHIGALAAYLSLATDQGLMVSIASSSPSGAQVAPFGGTTGVFTPDPVAYGIPTPDEPILIDISASITTVNMAQRMIREGRHYDADWLMEADGTPTSNPRAVTRGGTLLPTGGRDHGQKGYGMALSVEAITQGLAGYGRADSPKGTNAAVTITVYDPAAFGGHDAFLRQTGWLVKACRASTPLPGGAPVRLPGQAALARKREAAAKGVKLYPGILPGLLAEAERLGVTPPKAIIPA</sequence>
<dbReference type="InterPro" id="IPR036111">
    <property type="entry name" value="Mal/L-sulfo/L-lacto_DH-like_sf"/>
</dbReference>
<dbReference type="InterPro" id="IPR043144">
    <property type="entry name" value="Mal/L-sulf/L-lact_DH-like_ah"/>
</dbReference>
<dbReference type="EMBL" id="BAAFZP010000002">
    <property type="protein sequence ID" value="GAB1583887.1"/>
    <property type="molecule type" value="Genomic_DNA"/>
</dbReference>
<gene>
    <name evidence="4" type="ORF">PPNSA23_38300</name>
</gene>
<evidence type="ECO:0000256" key="3">
    <source>
        <dbReference type="SAM" id="MobiDB-lite"/>
    </source>
</evidence>
<evidence type="ECO:0000313" key="5">
    <source>
        <dbReference type="Proteomes" id="UP001628091"/>
    </source>
</evidence>
<reference evidence="4 5" key="1">
    <citation type="submission" date="2024-10" db="EMBL/GenBank/DDBJ databases">
        <title>Isolation, draft genome sequencing and identification of Phyllobacterium sp. NSA23, isolated from leaf soil.</title>
        <authorList>
            <person name="Akita H."/>
        </authorList>
    </citation>
    <scope>NUCLEOTIDE SEQUENCE [LARGE SCALE GENOMIC DNA]</scope>
    <source>
        <strain evidence="4 5">NSA23</strain>
    </source>
</reference>
<name>A0ABQ0H4N5_9HYPH</name>
<accession>A0ABQ0H4N5</accession>
<dbReference type="RefSeq" id="WP_407866418.1">
    <property type="nucleotide sequence ID" value="NZ_BAAFZP010000002.1"/>
</dbReference>
<dbReference type="Gene3D" id="3.30.1370.60">
    <property type="entry name" value="Hypothetical oxidoreductase yiak, domain 2"/>
    <property type="match status" value="1"/>
</dbReference>
<evidence type="ECO:0000313" key="4">
    <source>
        <dbReference type="EMBL" id="GAB1583887.1"/>
    </source>
</evidence>
<dbReference type="InterPro" id="IPR043143">
    <property type="entry name" value="Mal/L-sulf/L-lact_DH-like_NADP"/>
</dbReference>
<keyword evidence="2" id="KW-0560">Oxidoreductase</keyword>
<keyword evidence="5" id="KW-1185">Reference proteome</keyword>